<evidence type="ECO:0000256" key="7">
    <source>
        <dbReference type="ARBA" id="ARBA00023136"/>
    </source>
</evidence>
<keyword evidence="9" id="KW-0807">Transducer</keyword>
<keyword evidence="3" id="KW-0716">Sensory transduction</keyword>
<sequence length="211" mass="24204">MGASTPGFTILYYYGQACLQEHMMIHSIQNINANYTKVGYISSTCDEYQQTINKRLLFCLKSHIHVETYSRKALRLAEVYVLPYEIMGTIVTASVVVFCFVFEGSLEDQYLRIAAVGVEVITVLAAFVVSGQRIEDAAERVFDVLREVDWYHWNQINKKIYLIFLTNASRVFKIKYSENISLNHKLGIEVVKAVFSALSLTYSLQHKKYTN</sequence>
<keyword evidence="4 10" id="KW-0812">Transmembrane</keyword>
<keyword evidence="8" id="KW-0675">Receptor</keyword>
<evidence type="ECO:0000256" key="1">
    <source>
        <dbReference type="ARBA" id="ARBA00004651"/>
    </source>
</evidence>
<evidence type="ECO:0000313" key="12">
    <source>
        <dbReference type="Proteomes" id="UP001168821"/>
    </source>
</evidence>
<keyword evidence="7 10" id="KW-0472">Membrane</keyword>
<feature type="transmembrane region" description="Helical" evidence="10">
    <location>
        <begin position="81"/>
        <end position="104"/>
    </location>
</feature>
<accession>A0AA38IC25</accession>
<keyword evidence="5" id="KW-0552">Olfaction</keyword>
<dbReference type="GO" id="GO:0007165">
    <property type="term" value="P:signal transduction"/>
    <property type="evidence" value="ECO:0007669"/>
    <property type="project" value="UniProtKB-KW"/>
</dbReference>
<dbReference type="EMBL" id="JALNTZ010000005">
    <property type="protein sequence ID" value="KAJ3652294.1"/>
    <property type="molecule type" value="Genomic_DNA"/>
</dbReference>
<name>A0AA38IC25_9CUCU</name>
<keyword evidence="12" id="KW-1185">Reference proteome</keyword>
<feature type="transmembrane region" description="Helical" evidence="10">
    <location>
        <begin position="110"/>
        <end position="130"/>
    </location>
</feature>
<keyword evidence="2" id="KW-1003">Cell membrane</keyword>
<dbReference type="GO" id="GO:0005886">
    <property type="term" value="C:plasma membrane"/>
    <property type="evidence" value="ECO:0007669"/>
    <property type="project" value="UniProtKB-SubCell"/>
</dbReference>
<protein>
    <submittedName>
        <fullName evidence="11">Uncharacterized protein</fullName>
    </submittedName>
</protein>
<evidence type="ECO:0000256" key="8">
    <source>
        <dbReference type="ARBA" id="ARBA00023170"/>
    </source>
</evidence>
<evidence type="ECO:0000256" key="6">
    <source>
        <dbReference type="ARBA" id="ARBA00022989"/>
    </source>
</evidence>
<proteinExistence type="predicted"/>
<evidence type="ECO:0000256" key="10">
    <source>
        <dbReference type="SAM" id="Phobius"/>
    </source>
</evidence>
<evidence type="ECO:0000256" key="2">
    <source>
        <dbReference type="ARBA" id="ARBA00022475"/>
    </source>
</evidence>
<evidence type="ECO:0000256" key="5">
    <source>
        <dbReference type="ARBA" id="ARBA00022725"/>
    </source>
</evidence>
<evidence type="ECO:0000256" key="3">
    <source>
        <dbReference type="ARBA" id="ARBA00022606"/>
    </source>
</evidence>
<evidence type="ECO:0000313" key="11">
    <source>
        <dbReference type="EMBL" id="KAJ3652294.1"/>
    </source>
</evidence>
<evidence type="ECO:0000256" key="9">
    <source>
        <dbReference type="ARBA" id="ARBA00023224"/>
    </source>
</evidence>
<comment type="subcellular location">
    <subcellularLocation>
        <location evidence="1">Cell membrane</location>
        <topology evidence="1">Multi-pass membrane protein</topology>
    </subcellularLocation>
</comment>
<dbReference type="GO" id="GO:0004984">
    <property type="term" value="F:olfactory receptor activity"/>
    <property type="evidence" value="ECO:0007669"/>
    <property type="project" value="InterPro"/>
</dbReference>
<dbReference type="InterPro" id="IPR004117">
    <property type="entry name" value="7tm6_olfct_rcpt"/>
</dbReference>
<keyword evidence="6 10" id="KW-1133">Transmembrane helix</keyword>
<reference evidence="11" key="1">
    <citation type="journal article" date="2023" name="G3 (Bethesda)">
        <title>Whole genome assemblies of Zophobas morio and Tenebrio molitor.</title>
        <authorList>
            <person name="Kaur S."/>
            <person name="Stinson S.A."/>
            <person name="diCenzo G.C."/>
        </authorList>
    </citation>
    <scope>NUCLEOTIDE SEQUENCE</scope>
    <source>
        <strain evidence="11">QUZm001</strain>
    </source>
</reference>
<dbReference type="Proteomes" id="UP001168821">
    <property type="component" value="Unassembled WGS sequence"/>
</dbReference>
<dbReference type="AlphaFoldDB" id="A0AA38IC25"/>
<comment type="caution">
    <text evidence="11">The sequence shown here is derived from an EMBL/GenBank/DDBJ whole genome shotgun (WGS) entry which is preliminary data.</text>
</comment>
<dbReference type="PANTHER" id="PTHR21137">
    <property type="entry name" value="ODORANT RECEPTOR"/>
    <property type="match status" value="1"/>
</dbReference>
<dbReference type="GO" id="GO:0005549">
    <property type="term" value="F:odorant binding"/>
    <property type="evidence" value="ECO:0007669"/>
    <property type="project" value="InterPro"/>
</dbReference>
<dbReference type="Pfam" id="PF02949">
    <property type="entry name" value="7tm_6"/>
    <property type="match status" value="1"/>
</dbReference>
<evidence type="ECO:0000256" key="4">
    <source>
        <dbReference type="ARBA" id="ARBA00022692"/>
    </source>
</evidence>
<gene>
    <name evidence="11" type="ORF">Zmor_018272</name>
</gene>
<dbReference type="PANTHER" id="PTHR21137:SF35">
    <property type="entry name" value="ODORANT RECEPTOR 19A-RELATED"/>
    <property type="match status" value="1"/>
</dbReference>
<organism evidence="11 12">
    <name type="scientific">Zophobas morio</name>
    <dbReference type="NCBI Taxonomy" id="2755281"/>
    <lineage>
        <taxon>Eukaryota</taxon>
        <taxon>Metazoa</taxon>
        <taxon>Ecdysozoa</taxon>
        <taxon>Arthropoda</taxon>
        <taxon>Hexapoda</taxon>
        <taxon>Insecta</taxon>
        <taxon>Pterygota</taxon>
        <taxon>Neoptera</taxon>
        <taxon>Endopterygota</taxon>
        <taxon>Coleoptera</taxon>
        <taxon>Polyphaga</taxon>
        <taxon>Cucujiformia</taxon>
        <taxon>Tenebrionidae</taxon>
        <taxon>Zophobas</taxon>
    </lineage>
</organism>